<dbReference type="EMBL" id="JAHRIQ010004136">
    <property type="protein sequence ID" value="MEQ2222713.1"/>
    <property type="molecule type" value="Genomic_DNA"/>
</dbReference>
<dbReference type="Proteomes" id="UP001482620">
    <property type="component" value="Unassembled WGS sequence"/>
</dbReference>
<evidence type="ECO:0000313" key="2">
    <source>
        <dbReference type="Proteomes" id="UP001482620"/>
    </source>
</evidence>
<comment type="caution">
    <text evidence="1">The sequence shown here is derived from an EMBL/GenBank/DDBJ whole genome shotgun (WGS) entry which is preliminary data.</text>
</comment>
<evidence type="ECO:0000313" key="1">
    <source>
        <dbReference type="EMBL" id="MEQ2222713.1"/>
    </source>
</evidence>
<proteinExistence type="predicted"/>
<gene>
    <name evidence="1" type="ORF">ILYODFUR_029264</name>
</gene>
<accession>A0ABV0ST92</accession>
<reference evidence="1 2" key="1">
    <citation type="submission" date="2021-06" db="EMBL/GenBank/DDBJ databases">
        <authorList>
            <person name="Palmer J.M."/>
        </authorList>
    </citation>
    <scope>NUCLEOTIDE SEQUENCE [LARGE SCALE GENOMIC DNA]</scope>
    <source>
        <strain evidence="2">if_2019</strain>
        <tissue evidence="1">Muscle</tissue>
    </source>
</reference>
<organism evidence="1 2">
    <name type="scientific">Ilyodon furcidens</name>
    <name type="common">goldbreast splitfin</name>
    <dbReference type="NCBI Taxonomy" id="33524"/>
    <lineage>
        <taxon>Eukaryota</taxon>
        <taxon>Metazoa</taxon>
        <taxon>Chordata</taxon>
        <taxon>Craniata</taxon>
        <taxon>Vertebrata</taxon>
        <taxon>Euteleostomi</taxon>
        <taxon>Actinopterygii</taxon>
        <taxon>Neopterygii</taxon>
        <taxon>Teleostei</taxon>
        <taxon>Neoteleostei</taxon>
        <taxon>Acanthomorphata</taxon>
        <taxon>Ovalentaria</taxon>
        <taxon>Atherinomorphae</taxon>
        <taxon>Cyprinodontiformes</taxon>
        <taxon>Goodeidae</taxon>
        <taxon>Ilyodon</taxon>
    </lineage>
</organism>
<sequence>MVREVQRSPKLTAEELQQRVASWGHEVYTTAADLRLKVAAVFQLLYQRKQNGICWICFMQMSRTHTARKTGIYWSIQKQLKVKIRDSKEVYKKKLESKLQQNNQRCVVRDEEDHRLQA</sequence>
<protein>
    <submittedName>
        <fullName evidence="1">Uncharacterized protein</fullName>
    </submittedName>
</protein>
<name>A0ABV0ST92_9TELE</name>
<keyword evidence="2" id="KW-1185">Reference proteome</keyword>